<keyword evidence="1" id="KW-1133">Transmembrane helix</keyword>
<dbReference type="EMBL" id="BONJ01000001">
    <property type="protein sequence ID" value="GIG12544.1"/>
    <property type="molecule type" value="Genomic_DNA"/>
</dbReference>
<keyword evidence="1" id="KW-0812">Transmembrane</keyword>
<comment type="caution">
    <text evidence="2">The sequence shown here is derived from an EMBL/GenBank/DDBJ whole genome shotgun (WGS) entry which is preliminary data.</text>
</comment>
<dbReference type="AlphaFoldDB" id="A0A8J3PDC8"/>
<accession>A0A8J3PDC8</accession>
<feature type="transmembrane region" description="Helical" evidence="1">
    <location>
        <begin position="12"/>
        <end position="40"/>
    </location>
</feature>
<organism evidence="2 3">
    <name type="scientific">Catellatospora methionotrophica</name>
    <dbReference type="NCBI Taxonomy" id="121620"/>
    <lineage>
        <taxon>Bacteria</taxon>
        <taxon>Bacillati</taxon>
        <taxon>Actinomycetota</taxon>
        <taxon>Actinomycetes</taxon>
        <taxon>Micromonosporales</taxon>
        <taxon>Micromonosporaceae</taxon>
        <taxon>Catellatospora</taxon>
    </lineage>
</organism>
<sequence length="209" mass="22392">MQPPSGRRDRTALVIVGVVLLVVVVLVVCLVGGAAAYFGLRSGPAVASPSVSPVAAAPSIPPPPPPSAAPADCLIGDWRETSYTVKWEIYGNRVQFTGSGTLMRIKADGTMSTVDKTTRRGAYQGDRYEMIHSGTTSLHYVADDKTINYSSPVTTGTTVLKVNGRQRASQRLEATITPETYHCKGDELRLFGAAYSSEWQRILPPGEPV</sequence>
<protein>
    <submittedName>
        <fullName evidence="2">Uncharacterized protein</fullName>
    </submittedName>
</protein>
<name>A0A8J3PDC8_9ACTN</name>
<evidence type="ECO:0000313" key="3">
    <source>
        <dbReference type="Proteomes" id="UP000660339"/>
    </source>
</evidence>
<reference evidence="2" key="1">
    <citation type="submission" date="2021-01" db="EMBL/GenBank/DDBJ databases">
        <title>Whole genome shotgun sequence of Catellatospora methionotrophica NBRC 14553.</title>
        <authorList>
            <person name="Komaki H."/>
            <person name="Tamura T."/>
        </authorList>
    </citation>
    <scope>NUCLEOTIDE SEQUENCE</scope>
    <source>
        <strain evidence="2">NBRC 14553</strain>
    </source>
</reference>
<dbReference type="Proteomes" id="UP000660339">
    <property type="component" value="Unassembled WGS sequence"/>
</dbReference>
<dbReference type="RefSeq" id="WP_166385001.1">
    <property type="nucleotide sequence ID" value="NZ_BAAATT010000033.1"/>
</dbReference>
<evidence type="ECO:0000256" key="1">
    <source>
        <dbReference type="SAM" id="Phobius"/>
    </source>
</evidence>
<proteinExistence type="predicted"/>
<keyword evidence="3" id="KW-1185">Reference proteome</keyword>
<evidence type="ECO:0000313" key="2">
    <source>
        <dbReference type="EMBL" id="GIG12544.1"/>
    </source>
</evidence>
<gene>
    <name evidence="2" type="ORF">Cme02nite_08760</name>
</gene>
<keyword evidence="1" id="KW-0472">Membrane</keyword>